<dbReference type="SUPFAM" id="SSF55729">
    <property type="entry name" value="Acyl-CoA N-acyltransferases (Nat)"/>
    <property type="match status" value="1"/>
</dbReference>
<evidence type="ECO:0000313" key="3">
    <source>
        <dbReference type="Proteomes" id="UP000184241"/>
    </source>
</evidence>
<dbReference type="RefSeq" id="WP_175550938.1">
    <property type="nucleotide sequence ID" value="NZ_FQXU01000017.1"/>
</dbReference>
<dbReference type="PANTHER" id="PTHR43233:SF1">
    <property type="entry name" value="FAMILY N-ACETYLTRANSFERASE, PUTATIVE (AFU_ORTHOLOGUE AFUA_6G03350)-RELATED"/>
    <property type="match status" value="1"/>
</dbReference>
<organism evidence="2 3">
    <name type="scientific">Clostridium intestinale DSM 6191</name>
    <dbReference type="NCBI Taxonomy" id="1121320"/>
    <lineage>
        <taxon>Bacteria</taxon>
        <taxon>Bacillati</taxon>
        <taxon>Bacillota</taxon>
        <taxon>Clostridia</taxon>
        <taxon>Eubacteriales</taxon>
        <taxon>Clostridiaceae</taxon>
        <taxon>Clostridium</taxon>
    </lineage>
</organism>
<name>A0A1M6CWH5_9CLOT</name>
<reference evidence="2 3" key="1">
    <citation type="submission" date="2016-11" db="EMBL/GenBank/DDBJ databases">
        <authorList>
            <person name="Jaros S."/>
            <person name="Januszkiewicz K."/>
            <person name="Wedrychowicz H."/>
        </authorList>
    </citation>
    <scope>NUCLEOTIDE SEQUENCE [LARGE SCALE GENOMIC DNA]</scope>
    <source>
        <strain evidence="2 3">DSM 6191</strain>
    </source>
</reference>
<sequence>MNIQVVYGAPSAEDYVSLRLRSGMGNKDLKRSEIALNNSLFIVALYDEEKLIGFGRVVGDGGITYVVSDIMVDKDYQRRGLAEQIMKAIDGYFEENTYEDSYICLIANHPADLLYNKHKFEYLPENKYGMLRNQNNDNKKIK</sequence>
<evidence type="ECO:0000259" key="1">
    <source>
        <dbReference type="PROSITE" id="PS51186"/>
    </source>
</evidence>
<protein>
    <submittedName>
        <fullName evidence="2">Acetyltransferase (GNAT) domain-containing protein</fullName>
    </submittedName>
</protein>
<gene>
    <name evidence="2" type="ORF">SAMN02745941_04140</name>
</gene>
<dbReference type="Gene3D" id="3.40.630.30">
    <property type="match status" value="1"/>
</dbReference>
<evidence type="ECO:0000313" key="2">
    <source>
        <dbReference type="EMBL" id="SHI65372.1"/>
    </source>
</evidence>
<dbReference type="PANTHER" id="PTHR43233">
    <property type="entry name" value="FAMILY N-ACETYLTRANSFERASE, PUTATIVE (AFU_ORTHOLOGUE AFUA_6G03350)-RELATED"/>
    <property type="match status" value="1"/>
</dbReference>
<dbReference type="InterPro" id="IPR016181">
    <property type="entry name" value="Acyl_CoA_acyltransferase"/>
</dbReference>
<dbReference type="PROSITE" id="PS51186">
    <property type="entry name" value="GNAT"/>
    <property type="match status" value="1"/>
</dbReference>
<dbReference type="GO" id="GO:0016747">
    <property type="term" value="F:acyltransferase activity, transferring groups other than amino-acyl groups"/>
    <property type="evidence" value="ECO:0007669"/>
    <property type="project" value="InterPro"/>
</dbReference>
<keyword evidence="2" id="KW-0808">Transferase</keyword>
<dbReference type="InterPro" id="IPR053144">
    <property type="entry name" value="Acetyltransferase_Butenolide"/>
</dbReference>
<dbReference type="Proteomes" id="UP000184241">
    <property type="component" value="Unassembled WGS sequence"/>
</dbReference>
<dbReference type="CDD" id="cd04301">
    <property type="entry name" value="NAT_SF"/>
    <property type="match status" value="1"/>
</dbReference>
<dbReference type="Pfam" id="PF13508">
    <property type="entry name" value="Acetyltransf_7"/>
    <property type="match status" value="1"/>
</dbReference>
<dbReference type="EMBL" id="FQXU01000017">
    <property type="protein sequence ID" value="SHI65372.1"/>
    <property type="molecule type" value="Genomic_DNA"/>
</dbReference>
<proteinExistence type="predicted"/>
<accession>A0A1M6CWH5</accession>
<feature type="domain" description="N-acetyltransferase" evidence="1">
    <location>
        <begin position="1"/>
        <end position="135"/>
    </location>
</feature>
<dbReference type="InterPro" id="IPR000182">
    <property type="entry name" value="GNAT_dom"/>
</dbReference>
<dbReference type="AlphaFoldDB" id="A0A1M6CWH5"/>